<dbReference type="InterPro" id="IPR045275">
    <property type="entry name" value="MscS_archaea/bacteria_type"/>
</dbReference>
<feature type="domain" description="Mechanosensitive ion channel MscS" evidence="8">
    <location>
        <begin position="111"/>
        <end position="177"/>
    </location>
</feature>
<dbReference type="Gene3D" id="2.30.30.60">
    <property type="match status" value="1"/>
</dbReference>
<dbReference type="InterPro" id="IPR006685">
    <property type="entry name" value="MscS_channel_2nd"/>
</dbReference>
<dbReference type="SUPFAM" id="SSF82689">
    <property type="entry name" value="Mechanosensitive channel protein MscS (YggB), C-terminal domain"/>
    <property type="match status" value="1"/>
</dbReference>
<comment type="caution">
    <text evidence="11">The sequence shown here is derived from an EMBL/GenBank/DDBJ whole genome shotgun (WGS) entry which is preliminary data.</text>
</comment>
<dbReference type="Gene3D" id="1.10.287.1260">
    <property type="match status" value="1"/>
</dbReference>
<dbReference type="PANTHER" id="PTHR30221:SF1">
    <property type="entry name" value="SMALL-CONDUCTANCE MECHANOSENSITIVE CHANNEL"/>
    <property type="match status" value="1"/>
</dbReference>
<dbReference type="Pfam" id="PF21082">
    <property type="entry name" value="MS_channel_3rd"/>
    <property type="match status" value="1"/>
</dbReference>
<reference evidence="11 12" key="1">
    <citation type="submission" date="2019-08" db="EMBL/GenBank/DDBJ databases">
        <title>Bradymonadales sp. TMQ4.</title>
        <authorList>
            <person name="Liang Q."/>
        </authorList>
    </citation>
    <scope>NUCLEOTIDE SEQUENCE [LARGE SCALE GENOMIC DNA]</scope>
    <source>
        <strain evidence="11 12">TMQ4</strain>
    </source>
</reference>
<dbReference type="InterPro" id="IPR049142">
    <property type="entry name" value="MS_channel_1st"/>
</dbReference>
<sequence>MDFDFAALTDAASTWLATEGLALARNLLVFLLIVAAGVIAARIVRKAVRAAFDRSRLEPSALFTQFVVNVSSKSVMLLALIIGLGNLGIDTGALIAGLGATGLVLGFALKDTLSNFAAGMLLLLYRPFDVGHYVEINGIAGTVKDLTLVSTLLSTPDNKRITIPNSGVWGNPIINYSEAETRRVDIVAGIAYDADIDEAKAIFEDILANDEGVLQDPAPTVTMNGLGGSSVDFDLRGWVKTADYWAVRSRLLREVKYRLDAAGIGIPFPQQEVWMHQVKDQD</sequence>
<keyword evidence="4 7" id="KW-0812">Transmembrane</keyword>
<name>A0A5C6XKD4_9DELT</name>
<evidence type="ECO:0000256" key="6">
    <source>
        <dbReference type="ARBA" id="ARBA00023136"/>
    </source>
</evidence>
<dbReference type="RefSeq" id="WP_146980537.1">
    <property type="nucleotide sequence ID" value="NZ_VOSM01000002.1"/>
</dbReference>
<keyword evidence="5 7" id="KW-1133">Transmembrane helix</keyword>
<comment type="subcellular location">
    <subcellularLocation>
        <location evidence="1">Cell membrane</location>
        <topology evidence="1">Multi-pass membrane protein</topology>
    </subcellularLocation>
</comment>
<evidence type="ECO:0000256" key="7">
    <source>
        <dbReference type="SAM" id="Phobius"/>
    </source>
</evidence>
<evidence type="ECO:0000256" key="2">
    <source>
        <dbReference type="ARBA" id="ARBA00008017"/>
    </source>
</evidence>
<evidence type="ECO:0000256" key="1">
    <source>
        <dbReference type="ARBA" id="ARBA00004651"/>
    </source>
</evidence>
<evidence type="ECO:0000256" key="3">
    <source>
        <dbReference type="ARBA" id="ARBA00022475"/>
    </source>
</evidence>
<dbReference type="Gene3D" id="3.30.70.100">
    <property type="match status" value="1"/>
</dbReference>
<gene>
    <name evidence="11" type="ORF">FRC98_06880</name>
</gene>
<keyword evidence="6 7" id="KW-0472">Membrane</keyword>
<evidence type="ECO:0000256" key="5">
    <source>
        <dbReference type="ARBA" id="ARBA00022989"/>
    </source>
</evidence>
<dbReference type="GO" id="GO:0005886">
    <property type="term" value="C:plasma membrane"/>
    <property type="evidence" value="ECO:0007669"/>
    <property type="project" value="UniProtKB-SubCell"/>
</dbReference>
<dbReference type="InterPro" id="IPR010920">
    <property type="entry name" value="LSM_dom_sf"/>
</dbReference>
<dbReference type="Pfam" id="PF00924">
    <property type="entry name" value="MS_channel_2nd"/>
    <property type="match status" value="1"/>
</dbReference>
<feature type="domain" description="Mechanosensitive ion channel transmembrane helices 2/3" evidence="10">
    <location>
        <begin position="75"/>
        <end position="110"/>
    </location>
</feature>
<organism evidence="11 12">
    <name type="scientific">Lujinxingia vulgaris</name>
    <dbReference type="NCBI Taxonomy" id="2600176"/>
    <lineage>
        <taxon>Bacteria</taxon>
        <taxon>Deltaproteobacteria</taxon>
        <taxon>Bradymonadales</taxon>
        <taxon>Lujinxingiaceae</taxon>
        <taxon>Lujinxingia</taxon>
    </lineage>
</organism>
<evidence type="ECO:0000259" key="10">
    <source>
        <dbReference type="Pfam" id="PF21088"/>
    </source>
</evidence>
<evidence type="ECO:0000256" key="4">
    <source>
        <dbReference type="ARBA" id="ARBA00022692"/>
    </source>
</evidence>
<dbReference type="SUPFAM" id="SSF82861">
    <property type="entry name" value="Mechanosensitive channel protein MscS (YggB), transmembrane region"/>
    <property type="match status" value="1"/>
</dbReference>
<feature type="domain" description="Mechanosensitive ion channel MscS C-terminal" evidence="9">
    <location>
        <begin position="185"/>
        <end position="266"/>
    </location>
</feature>
<dbReference type="PANTHER" id="PTHR30221">
    <property type="entry name" value="SMALL-CONDUCTANCE MECHANOSENSITIVE CHANNEL"/>
    <property type="match status" value="1"/>
</dbReference>
<dbReference type="InterPro" id="IPR011066">
    <property type="entry name" value="MscS_channel_C_sf"/>
</dbReference>
<dbReference type="InterPro" id="IPR049278">
    <property type="entry name" value="MS_channel_C"/>
</dbReference>
<protein>
    <submittedName>
        <fullName evidence="11">Mechanosensitive ion channel</fullName>
    </submittedName>
</protein>
<keyword evidence="12" id="KW-1185">Reference proteome</keyword>
<dbReference type="Proteomes" id="UP000321412">
    <property type="component" value="Unassembled WGS sequence"/>
</dbReference>
<dbReference type="InterPro" id="IPR011014">
    <property type="entry name" value="MscS_channel_TM-2"/>
</dbReference>
<dbReference type="OrthoDB" id="9784565at2"/>
<dbReference type="AlphaFoldDB" id="A0A5C6XKD4"/>
<dbReference type="Pfam" id="PF21088">
    <property type="entry name" value="MS_channel_1st"/>
    <property type="match status" value="1"/>
</dbReference>
<evidence type="ECO:0000259" key="8">
    <source>
        <dbReference type="Pfam" id="PF00924"/>
    </source>
</evidence>
<dbReference type="InterPro" id="IPR023408">
    <property type="entry name" value="MscS_beta-dom_sf"/>
</dbReference>
<keyword evidence="3" id="KW-1003">Cell membrane</keyword>
<dbReference type="GO" id="GO:0008381">
    <property type="term" value="F:mechanosensitive monoatomic ion channel activity"/>
    <property type="evidence" value="ECO:0007669"/>
    <property type="project" value="InterPro"/>
</dbReference>
<accession>A0A5C6XKD4</accession>
<evidence type="ECO:0000259" key="9">
    <source>
        <dbReference type="Pfam" id="PF21082"/>
    </source>
</evidence>
<feature type="transmembrane region" description="Helical" evidence="7">
    <location>
        <begin position="20"/>
        <end position="41"/>
    </location>
</feature>
<dbReference type="SUPFAM" id="SSF50182">
    <property type="entry name" value="Sm-like ribonucleoproteins"/>
    <property type="match status" value="1"/>
</dbReference>
<proteinExistence type="inferred from homology"/>
<dbReference type="EMBL" id="VOSM01000002">
    <property type="protein sequence ID" value="TXD38600.1"/>
    <property type="molecule type" value="Genomic_DNA"/>
</dbReference>
<evidence type="ECO:0000313" key="11">
    <source>
        <dbReference type="EMBL" id="TXD38600.1"/>
    </source>
</evidence>
<comment type="similarity">
    <text evidence="2">Belongs to the MscS (TC 1.A.23) family.</text>
</comment>
<evidence type="ECO:0000313" key="12">
    <source>
        <dbReference type="Proteomes" id="UP000321412"/>
    </source>
</evidence>